<dbReference type="GO" id="GO:0016853">
    <property type="term" value="F:isomerase activity"/>
    <property type="evidence" value="ECO:0007669"/>
    <property type="project" value="UniProtKB-KW"/>
</dbReference>
<evidence type="ECO:0000259" key="2">
    <source>
        <dbReference type="Pfam" id="PF02350"/>
    </source>
</evidence>
<comment type="similarity">
    <text evidence="1">Belongs to the UDP-N-acetylglucosamine 2-epimerase family.</text>
</comment>
<comment type="caution">
    <text evidence="3">The sequence shown here is derived from an EMBL/GenBank/DDBJ whole genome shotgun (WGS) entry which is preliminary data.</text>
</comment>
<accession>A0A077NME7</accession>
<protein>
    <submittedName>
        <fullName evidence="3">UDP-2,3-diacetamido-2,3-dideoxy-D-glucuronate 2-epimerase</fullName>
        <ecNumber evidence="3">5.1.3.23</ecNumber>
    </submittedName>
</protein>
<sequence length="356" mass="40133">MNKIITIIGARPQFIKASVVSKALSNCQNIQEIIVHTGQHFDSNMSDIFFNELNIPKPDYTLNIHSSSHGEMTANMLIEVEKILIFEKPQAVMVYGDTNSTLAGALAASKLHIPIIHVEAGLRSFNMAMPEEINRILTDNVSSILFCPTETAVNNLQKEGFFSKKVTIKKVGDVMEDSALYFSQMAKKPDELQNIQNFILTTLHRAENTDNKERLTEIVKALNYIHKNISPVVLPLHPRTNKMLKQYKLHLDVQLIEPVGYLQMLWLLQNTNLVITDSGGLQKESFFFKKPCITVRDQTEWTELVESGVNRLANSKCENIIKMVEDFINVDISHVNSIYGGGTAAKKIACEIEKFL</sequence>
<dbReference type="RefSeq" id="WP_038213620.1">
    <property type="nucleotide sequence ID" value="NZ_CAWLWN010000060.1"/>
</dbReference>
<dbReference type="SUPFAM" id="SSF53756">
    <property type="entry name" value="UDP-Glycosyltransferase/glycogen phosphorylase"/>
    <property type="match status" value="1"/>
</dbReference>
<name>A0A077NME7_XENBV</name>
<dbReference type="HOGENOM" id="CLU_041674_0_1_6"/>
<evidence type="ECO:0000313" key="3">
    <source>
        <dbReference type="EMBL" id="CDG98910.1"/>
    </source>
</evidence>
<dbReference type="InterPro" id="IPR003331">
    <property type="entry name" value="UDP_GlcNAc_Epimerase_2_dom"/>
</dbReference>
<organism evidence="3">
    <name type="scientific">Xenorhabdus bovienii str. puntauvense</name>
    <dbReference type="NCBI Taxonomy" id="1398201"/>
    <lineage>
        <taxon>Bacteria</taxon>
        <taxon>Pseudomonadati</taxon>
        <taxon>Pseudomonadota</taxon>
        <taxon>Gammaproteobacteria</taxon>
        <taxon>Enterobacterales</taxon>
        <taxon>Morganellaceae</taxon>
        <taxon>Xenorhabdus</taxon>
    </lineage>
</organism>
<proteinExistence type="inferred from homology"/>
<evidence type="ECO:0000256" key="1">
    <source>
        <dbReference type="RuleBase" id="RU003513"/>
    </source>
</evidence>
<dbReference type="EMBL" id="CBSW010000268">
    <property type="protein sequence ID" value="CDG98910.1"/>
    <property type="molecule type" value="Genomic_DNA"/>
</dbReference>
<dbReference type="CDD" id="cd03786">
    <property type="entry name" value="GTB_UDP-GlcNAc_2-Epimerase"/>
    <property type="match status" value="1"/>
</dbReference>
<dbReference type="NCBIfam" id="TIGR00236">
    <property type="entry name" value="wecB"/>
    <property type="match status" value="1"/>
</dbReference>
<gene>
    <name evidence="3" type="primary">wbpI</name>
    <name evidence="3" type="ORF">XBP1_620059</name>
</gene>
<dbReference type="EC" id="5.1.3.23" evidence="3"/>
<dbReference type="Proteomes" id="UP000028511">
    <property type="component" value="Unassembled WGS sequence"/>
</dbReference>
<dbReference type="PANTHER" id="PTHR43174:SF1">
    <property type="entry name" value="UDP-N-ACETYLGLUCOSAMINE 2-EPIMERASE"/>
    <property type="match status" value="1"/>
</dbReference>
<keyword evidence="1 3" id="KW-0413">Isomerase</keyword>
<feature type="domain" description="UDP-N-acetylglucosamine 2-epimerase" evidence="2">
    <location>
        <begin position="23"/>
        <end position="350"/>
    </location>
</feature>
<dbReference type="InterPro" id="IPR029767">
    <property type="entry name" value="WecB-like"/>
</dbReference>
<dbReference type="Pfam" id="PF02350">
    <property type="entry name" value="Epimerase_2"/>
    <property type="match status" value="1"/>
</dbReference>
<dbReference type="Gene3D" id="3.40.50.2000">
    <property type="entry name" value="Glycogen Phosphorylase B"/>
    <property type="match status" value="2"/>
</dbReference>
<dbReference type="AlphaFoldDB" id="A0A077NME7"/>
<reference evidence="3" key="1">
    <citation type="submission" date="2013-07" db="EMBL/GenBank/DDBJ databases">
        <title>Sub-species coevolution in mutualistic symbiosis.</title>
        <authorList>
            <person name="Murfin K."/>
            <person name="Klassen J."/>
            <person name="Lee M."/>
            <person name="Forst S."/>
            <person name="Stock P."/>
            <person name="Goodrich-Blair H."/>
        </authorList>
    </citation>
    <scope>NUCLEOTIDE SEQUENCE [LARGE SCALE GENOMIC DNA]</scope>
    <source>
        <strain evidence="3">Puntauvense</strain>
    </source>
</reference>
<dbReference type="PANTHER" id="PTHR43174">
    <property type="entry name" value="UDP-N-ACETYLGLUCOSAMINE 2-EPIMERASE"/>
    <property type="match status" value="1"/>
</dbReference>